<dbReference type="PANTHER" id="PTHR21310">
    <property type="entry name" value="AMINOGLYCOSIDE PHOSPHOTRANSFERASE-RELATED-RELATED"/>
    <property type="match status" value="1"/>
</dbReference>
<accession>A0A0D8JVQ2</accession>
<dbReference type="InParanoid" id="A0A0D8JVQ2"/>
<evidence type="ECO:0000313" key="2">
    <source>
        <dbReference type="Proteomes" id="UP000001261"/>
    </source>
</evidence>
<dbReference type="AlphaFoldDB" id="A0A0D8JVQ2"/>
<dbReference type="SUPFAM" id="SSF56112">
    <property type="entry name" value="Protein kinase-like (PK-like)"/>
    <property type="match status" value="1"/>
</dbReference>
<proteinExistence type="predicted"/>
<dbReference type="Proteomes" id="UP000001261">
    <property type="component" value="Unassembled WGS sequence"/>
</dbReference>
<protein>
    <recommendedName>
        <fullName evidence="3">Aminoglycoside phosphotransferase domain-containing protein</fullName>
    </recommendedName>
</protein>
<dbReference type="VEuPathDB" id="FungiDB:CIMG_10494"/>
<gene>
    <name evidence="1" type="ORF">CIMG_10494</name>
</gene>
<dbReference type="RefSeq" id="XP_004445981.1">
    <property type="nucleotide sequence ID" value="XM_004445924.1"/>
</dbReference>
<name>A0A0D8JVQ2_COCIM</name>
<dbReference type="EMBL" id="GG704911">
    <property type="protein sequence ID" value="KJF60358.1"/>
    <property type="molecule type" value="Genomic_DNA"/>
</dbReference>
<dbReference type="PANTHER" id="PTHR21310:SF37">
    <property type="entry name" value="AMINOGLYCOSIDE PHOSPHOTRANSFERASE DOMAIN-CONTAINING PROTEIN"/>
    <property type="match status" value="1"/>
</dbReference>
<keyword evidence="2" id="KW-1185">Reference proteome</keyword>
<reference evidence="2" key="1">
    <citation type="journal article" date="2009" name="Genome Res.">
        <title>Comparative genomic analyses of the human fungal pathogens Coccidioides and their relatives.</title>
        <authorList>
            <person name="Sharpton T.J."/>
            <person name="Stajich J.E."/>
            <person name="Rounsley S.D."/>
            <person name="Gardner M.J."/>
            <person name="Wortman J.R."/>
            <person name="Jordar V.S."/>
            <person name="Maiti R."/>
            <person name="Kodira C.D."/>
            <person name="Neafsey D.E."/>
            <person name="Zeng Q."/>
            <person name="Hung C.-Y."/>
            <person name="McMahan C."/>
            <person name="Muszewska A."/>
            <person name="Grynberg M."/>
            <person name="Mandel M.A."/>
            <person name="Kellner E.M."/>
            <person name="Barker B.M."/>
            <person name="Galgiani J.N."/>
            <person name="Orbach M.J."/>
            <person name="Kirkland T.N."/>
            <person name="Cole G.T."/>
            <person name="Henn M.R."/>
            <person name="Birren B.W."/>
            <person name="Taylor J.W."/>
        </authorList>
    </citation>
    <scope>NUCLEOTIDE SEQUENCE [LARGE SCALE GENOMIC DNA]</scope>
    <source>
        <strain evidence="2">RS</strain>
    </source>
</reference>
<dbReference type="GeneID" id="4565136"/>
<sequence length="504" mass="58755">MLVERQLLRENITFSVAKEKDVNILHQLSYRSRRDEFFKFINERRSLAAKLAAHHLGVPPKACHAVEIDNWMSGSFNLCVLVTIKGFKPVIIRFPLPYRVGEGPFPGNSDEKVKCEAGAYAWLQQECPLVPIPKLYGFALSTGQCFTDVEQLPLLPRLFHRLRRWYLSFVGLPVPTRFVQHKHRLSKELHPYLIIEYMEEGEMLSVSMQDQYDRKELRKNLFRDLSKIMLSLSRVPLPKIGSFVIDDSGFLRLTNRPLTFMLQDLENENIPVDMPRDRTFASVDSYVNSLLVCHDNRLTYQPNGISSGGDCVSQMTALALMRTIRPEYFDSRLNHGPFFFSLTDIHASNILVDENWNIKSIIDLEWAAALPVEFIGTPLWLTQESIDCINAEKYDQIRQEFMGIFIEEEKHCPADHAIQRASTMQKSWEQGIFWYVAGLESPTGLHSIFYKRLQPLYDKRHAQNTDFLLMACEYWRRNAMDFIRSRMKDKKAYDERLREAFEEH</sequence>
<dbReference type="OrthoDB" id="3645574at2759"/>
<dbReference type="InterPro" id="IPR011009">
    <property type="entry name" value="Kinase-like_dom_sf"/>
</dbReference>
<organism evidence="1 2">
    <name type="scientific">Coccidioides immitis (strain RS)</name>
    <name type="common">Valley fever fungus</name>
    <dbReference type="NCBI Taxonomy" id="246410"/>
    <lineage>
        <taxon>Eukaryota</taxon>
        <taxon>Fungi</taxon>
        <taxon>Dikarya</taxon>
        <taxon>Ascomycota</taxon>
        <taxon>Pezizomycotina</taxon>
        <taxon>Eurotiomycetes</taxon>
        <taxon>Eurotiomycetidae</taxon>
        <taxon>Onygenales</taxon>
        <taxon>Onygenaceae</taxon>
        <taxon>Coccidioides</taxon>
    </lineage>
</organism>
<evidence type="ECO:0000313" key="1">
    <source>
        <dbReference type="EMBL" id="KJF60358.1"/>
    </source>
</evidence>
<evidence type="ECO:0008006" key="3">
    <source>
        <dbReference type="Google" id="ProtNLM"/>
    </source>
</evidence>
<dbReference type="KEGG" id="cim:CIMG_10494"/>
<reference evidence="2" key="2">
    <citation type="journal article" date="2010" name="Genome Res.">
        <title>Population genomic sequencing of Coccidioides fungi reveals recent hybridization and transposon control.</title>
        <authorList>
            <person name="Neafsey D.E."/>
            <person name="Barker B.M."/>
            <person name="Sharpton T.J."/>
            <person name="Stajich J.E."/>
            <person name="Park D.J."/>
            <person name="Whiston E."/>
            <person name="Hung C.-Y."/>
            <person name="McMahan C."/>
            <person name="White J."/>
            <person name="Sykes S."/>
            <person name="Heiman D."/>
            <person name="Young S."/>
            <person name="Zeng Q."/>
            <person name="Abouelleil A."/>
            <person name="Aftuck L."/>
            <person name="Bessette D."/>
            <person name="Brown A."/>
            <person name="FitzGerald M."/>
            <person name="Lui A."/>
            <person name="Macdonald J.P."/>
            <person name="Priest M."/>
            <person name="Orbach M.J."/>
            <person name="Galgiani J.N."/>
            <person name="Kirkland T.N."/>
            <person name="Cole G.T."/>
            <person name="Birren B.W."/>
            <person name="Henn M.R."/>
            <person name="Taylor J.W."/>
            <person name="Rounsley S.D."/>
        </authorList>
    </citation>
    <scope>GENOME REANNOTATION</scope>
    <source>
        <strain evidence="2">RS</strain>
    </source>
</reference>
<dbReference type="InterPro" id="IPR051678">
    <property type="entry name" value="AGP_Transferase"/>
</dbReference>
<dbReference type="OMA" id="CHVEEMA"/>